<dbReference type="Gene3D" id="3.30.590.20">
    <property type="match status" value="1"/>
</dbReference>
<comment type="catalytic activity">
    <reaction evidence="4 5">
        <text>L-cysteine + L-glutamate + ATP = gamma-L-glutamyl-L-cysteine + ADP + phosphate + H(+)</text>
        <dbReference type="Rhea" id="RHEA:13285"/>
        <dbReference type="ChEBI" id="CHEBI:15378"/>
        <dbReference type="ChEBI" id="CHEBI:29985"/>
        <dbReference type="ChEBI" id="CHEBI:30616"/>
        <dbReference type="ChEBI" id="CHEBI:35235"/>
        <dbReference type="ChEBI" id="CHEBI:43474"/>
        <dbReference type="ChEBI" id="CHEBI:58173"/>
        <dbReference type="ChEBI" id="CHEBI:456216"/>
        <dbReference type="EC" id="6.3.2.2"/>
    </reaction>
</comment>
<dbReference type="SUPFAM" id="SSF55931">
    <property type="entry name" value="Glutamine synthetase/guanido kinase"/>
    <property type="match status" value="1"/>
</dbReference>
<comment type="similarity">
    <text evidence="5">Belongs to the glutamate--cysteine ligase type 2 family. YbdK subfamily.</text>
</comment>
<comment type="caution">
    <text evidence="6">The sequence shown here is derived from an EMBL/GenBank/DDBJ whole genome shotgun (WGS) entry which is preliminary data.</text>
</comment>
<evidence type="ECO:0000256" key="2">
    <source>
        <dbReference type="ARBA" id="ARBA00022741"/>
    </source>
</evidence>
<evidence type="ECO:0000313" key="6">
    <source>
        <dbReference type="EMBL" id="GAA0963371.1"/>
    </source>
</evidence>
<dbReference type="NCBIfam" id="TIGR02050">
    <property type="entry name" value="gshA_cyan_rel"/>
    <property type="match status" value="1"/>
</dbReference>
<sequence length="363" mass="38705">MNTSGELLVGVEEEFHIVALESGRLASASPALLEALPGDRYSAELQESTIEAHSAPWTALADLADDLTATRKTLIRTAEEQGLGVLAAGTAPLPGLEEPAVPPLPRFQRMHDLYRRLAGGQLICGAHVHVDVPDRDLAVRVLQRLAPWLPVLLALSAGSPFWREADTGYASYRSVLWQRWPTAGPPGPFESAAEYDAMVAELVARGTILDEGMVYSDVRPSSHLPTLELRICDACPRVDDVVLLAGLFRALVRRECAESGAFRPVRGELLRSATWHAARSGLGGTLVDPATGRPAPAEAVVRDMVAGLRPSLEESGDWETVSGLAESLLGRGDCASRQRAVHARSGSLRRVVAALLAETGGAG</sequence>
<keyword evidence="2 5" id="KW-0547">Nucleotide-binding</keyword>
<evidence type="ECO:0000313" key="7">
    <source>
        <dbReference type="Proteomes" id="UP001500665"/>
    </source>
</evidence>
<dbReference type="InterPro" id="IPR050141">
    <property type="entry name" value="GCL_type2/YbdK_subfam"/>
</dbReference>
<dbReference type="GO" id="GO:0016874">
    <property type="term" value="F:ligase activity"/>
    <property type="evidence" value="ECO:0007669"/>
    <property type="project" value="UniProtKB-KW"/>
</dbReference>
<gene>
    <name evidence="6" type="ORF">GCM10009550_58860</name>
</gene>
<dbReference type="EMBL" id="BAAAHH010000030">
    <property type="protein sequence ID" value="GAA0963371.1"/>
    <property type="molecule type" value="Genomic_DNA"/>
</dbReference>
<dbReference type="Pfam" id="PF04107">
    <property type="entry name" value="GCS2"/>
    <property type="match status" value="1"/>
</dbReference>
<evidence type="ECO:0000256" key="5">
    <source>
        <dbReference type="HAMAP-Rule" id="MF_01609"/>
    </source>
</evidence>
<dbReference type="Proteomes" id="UP001500665">
    <property type="component" value="Unassembled WGS sequence"/>
</dbReference>
<dbReference type="EC" id="6.3.2.2" evidence="5"/>
<dbReference type="InterPro" id="IPR006336">
    <property type="entry name" value="GCS2"/>
</dbReference>
<protein>
    <recommendedName>
        <fullName evidence="5">Putative glutamate--cysteine ligase 2</fullName>
        <ecNumber evidence="5">6.3.2.2</ecNumber>
    </recommendedName>
    <alternativeName>
        <fullName evidence="5">Gamma-glutamylcysteine synthetase 2</fullName>
        <shortName evidence="5">GCS 2</shortName>
        <shortName evidence="5">Gamma-GCS 2</shortName>
    </alternativeName>
</protein>
<dbReference type="InterPro" id="IPR011793">
    <property type="entry name" value="YbdK"/>
</dbReference>
<keyword evidence="3 5" id="KW-0067">ATP-binding</keyword>
<dbReference type="PANTHER" id="PTHR36510">
    <property type="entry name" value="GLUTAMATE--CYSTEINE LIGASE 2-RELATED"/>
    <property type="match status" value="1"/>
</dbReference>
<accession>A0ABP4CAL8</accession>
<dbReference type="PANTHER" id="PTHR36510:SF1">
    <property type="entry name" value="GLUTAMATE--CYSTEINE LIGASE 2-RELATED"/>
    <property type="match status" value="1"/>
</dbReference>
<evidence type="ECO:0000256" key="1">
    <source>
        <dbReference type="ARBA" id="ARBA00022598"/>
    </source>
</evidence>
<keyword evidence="1 5" id="KW-0436">Ligase</keyword>
<organism evidence="6 7">
    <name type="scientific">Actinocorallia libanotica</name>
    <dbReference type="NCBI Taxonomy" id="46162"/>
    <lineage>
        <taxon>Bacteria</taxon>
        <taxon>Bacillati</taxon>
        <taxon>Actinomycetota</taxon>
        <taxon>Actinomycetes</taxon>
        <taxon>Streptosporangiales</taxon>
        <taxon>Thermomonosporaceae</taxon>
        <taxon>Actinocorallia</taxon>
    </lineage>
</organism>
<dbReference type="HAMAP" id="MF_01609">
    <property type="entry name" value="Glu_cys_ligase_2"/>
    <property type="match status" value="1"/>
</dbReference>
<keyword evidence="7" id="KW-1185">Reference proteome</keyword>
<proteinExistence type="inferred from homology"/>
<comment type="function">
    <text evidence="5">ATP-dependent carboxylate-amine ligase which exhibits weak glutamate--cysteine ligase activity.</text>
</comment>
<evidence type="ECO:0000256" key="4">
    <source>
        <dbReference type="ARBA" id="ARBA00048819"/>
    </source>
</evidence>
<dbReference type="RefSeq" id="WP_344244270.1">
    <property type="nucleotide sequence ID" value="NZ_BAAAHH010000030.1"/>
</dbReference>
<dbReference type="InterPro" id="IPR014746">
    <property type="entry name" value="Gln_synth/guanido_kin_cat_dom"/>
</dbReference>
<name>A0ABP4CAL8_9ACTN</name>
<dbReference type="NCBIfam" id="NF010041">
    <property type="entry name" value="PRK13517.1-1"/>
    <property type="match status" value="1"/>
</dbReference>
<evidence type="ECO:0000256" key="3">
    <source>
        <dbReference type="ARBA" id="ARBA00022840"/>
    </source>
</evidence>
<reference evidence="7" key="1">
    <citation type="journal article" date="2019" name="Int. J. Syst. Evol. Microbiol.">
        <title>The Global Catalogue of Microorganisms (GCM) 10K type strain sequencing project: providing services to taxonomists for standard genome sequencing and annotation.</title>
        <authorList>
            <consortium name="The Broad Institute Genomics Platform"/>
            <consortium name="The Broad Institute Genome Sequencing Center for Infectious Disease"/>
            <person name="Wu L."/>
            <person name="Ma J."/>
        </authorList>
    </citation>
    <scope>NUCLEOTIDE SEQUENCE [LARGE SCALE GENOMIC DNA]</scope>
    <source>
        <strain evidence="7">JCM 10696</strain>
    </source>
</reference>